<keyword evidence="1" id="KW-0812">Transmembrane</keyword>
<evidence type="ECO:0000313" key="3">
    <source>
        <dbReference type="Proteomes" id="UP000078335"/>
    </source>
</evidence>
<gene>
    <name evidence="2" type="ORF">NS263_13695</name>
</gene>
<dbReference type="EMBL" id="LDRB01000081">
    <property type="protein sequence ID" value="KTR38310.1"/>
    <property type="molecule type" value="Genomic_DNA"/>
</dbReference>
<keyword evidence="1" id="KW-0472">Membrane</keyword>
<sequence length="132" mass="14722">MLVATSGAVLFALVSLGLVWLMASVHLDESWRSVVLVAGNVSVWMCLGPCGLSMAYFYMRGLQLIRREEKKGYSTGPHAEGRLFVVDPRTGLVLRRPEDPPLRTRYEVRLARAQASELFVLRADRDDRASGD</sequence>
<accession>A0ABR5S4R9</accession>
<comment type="caution">
    <text evidence="2">The sequence shown here is derived from an EMBL/GenBank/DDBJ whole genome shotgun (WGS) entry which is preliminary data.</text>
</comment>
<keyword evidence="3" id="KW-1185">Reference proteome</keyword>
<protein>
    <submittedName>
        <fullName evidence="2">Uncharacterized protein</fullName>
    </submittedName>
</protein>
<keyword evidence="1" id="KW-1133">Transmembrane helix</keyword>
<feature type="transmembrane region" description="Helical" evidence="1">
    <location>
        <begin position="41"/>
        <end position="59"/>
    </location>
</feature>
<dbReference type="Proteomes" id="UP000078335">
    <property type="component" value="Unassembled WGS sequence"/>
</dbReference>
<evidence type="ECO:0000256" key="1">
    <source>
        <dbReference type="SAM" id="Phobius"/>
    </source>
</evidence>
<organism evidence="2 3">
    <name type="scientific">Curtobacterium oceanosedimentum</name>
    <dbReference type="NCBI Taxonomy" id="465820"/>
    <lineage>
        <taxon>Bacteria</taxon>
        <taxon>Bacillati</taxon>
        <taxon>Actinomycetota</taxon>
        <taxon>Actinomycetes</taxon>
        <taxon>Micrococcales</taxon>
        <taxon>Microbacteriaceae</taxon>
        <taxon>Curtobacterium</taxon>
    </lineage>
</organism>
<name>A0ABR5S4R9_9MICO</name>
<reference evidence="2 3" key="1">
    <citation type="journal article" date="2016" name="Front. Microbiol.">
        <title>Genomic Resource of Rice Seed Associated Bacteria.</title>
        <authorList>
            <person name="Midha S."/>
            <person name="Bansal K."/>
            <person name="Sharma S."/>
            <person name="Kumar N."/>
            <person name="Patil P.P."/>
            <person name="Chaudhry V."/>
            <person name="Patil P.B."/>
        </authorList>
    </citation>
    <scope>NUCLEOTIDE SEQUENCE [LARGE SCALE GENOMIC DNA]</scope>
    <source>
        <strain evidence="2 3">NS263</strain>
    </source>
</reference>
<evidence type="ECO:0000313" key="2">
    <source>
        <dbReference type="EMBL" id="KTR38310.1"/>
    </source>
</evidence>
<proteinExistence type="predicted"/>